<feature type="repeat" description="WD" evidence="3">
    <location>
        <begin position="1138"/>
        <end position="1169"/>
    </location>
</feature>
<dbReference type="InterPro" id="IPR011659">
    <property type="entry name" value="WD40"/>
</dbReference>
<feature type="repeat" description="WD" evidence="3">
    <location>
        <begin position="1179"/>
        <end position="1213"/>
    </location>
</feature>
<dbReference type="InterPro" id="IPR056884">
    <property type="entry name" value="NPHP3-like_N"/>
</dbReference>
<dbReference type="GO" id="GO:1990234">
    <property type="term" value="C:transferase complex"/>
    <property type="evidence" value="ECO:0007669"/>
    <property type="project" value="UniProtKB-ARBA"/>
</dbReference>
<evidence type="ECO:0000256" key="4">
    <source>
        <dbReference type="SAM" id="MobiDB-lite"/>
    </source>
</evidence>
<dbReference type="SUPFAM" id="SSF101908">
    <property type="entry name" value="Putative isomerase YbhE"/>
    <property type="match status" value="1"/>
</dbReference>
<feature type="compositionally biased region" description="Basic and acidic residues" evidence="4">
    <location>
        <begin position="325"/>
        <end position="337"/>
    </location>
</feature>
<organism evidence="6 7">
    <name type="scientific">Rhizoctonia solani</name>
    <dbReference type="NCBI Taxonomy" id="456999"/>
    <lineage>
        <taxon>Eukaryota</taxon>
        <taxon>Fungi</taxon>
        <taxon>Dikarya</taxon>
        <taxon>Basidiomycota</taxon>
        <taxon>Agaricomycotina</taxon>
        <taxon>Agaricomycetes</taxon>
        <taxon>Cantharellales</taxon>
        <taxon>Ceratobasidiaceae</taxon>
        <taxon>Rhizoctonia</taxon>
    </lineage>
</organism>
<dbReference type="InterPro" id="IPR019775">
    <property type="entry name" value="WD40_repeat_CS"/>
</dbReference>
<dbReference type="InterPro" id="IPR001680">
    <property type="entry name" value="WD40_rpt"/>
</dbReference>
<reference evidence="6" key="1">
    <citation type="submission" date="2021-01" db="EMBL/GenBank/DDBJ databases">
        <authorList>
            <person name="Kaushik A."/>
        </authorList>
    </citation>
    <scope>NUCLEOTIDE SEQUENCE</scope>
    <source>
        <strain evidence="6">AG3-T5</strain>
    </source>
</reference>
<dbReference type="PROSITE" id="PS50294">
    <property type="entry name" value="WD_REPEATS_REGION"/>
    <property type="match status" value="9"/>
</dbReference>
<dbReference type="InterPro" id="IPR020472">
    <property type="entry name" value="WD40_PAC1"/>
</dbReference>
<dbReference type="EMBL" id="CAJMWW010000633">
    <property type="protein sequence ID" value="CAE6476359.1"/>
    <property type="molecule type" value="Genomic_DNA"/>
</dbReference>
<feature type="repeat" description="WD" evidence="3">
    <location>
        <begin position="975"/>
        <end position="1016"/>
    </location>
</feature>
<evidence type="ECO:0000256" key="2">
    <source>
        <dbReference type="ARBA" id="ARBA00022737"/>
    </source>
</evidence>
<dbReference type="SUPFAM" id="SSF50978">
    <property type="entry name" value="WD40 repeat-like"/>
    <property type="match status" value="1"/>
</dbReference>
<gene>
    <name evidence="6" type="ORF">RDB_LOCUS192837</name>
</gene>
<evidence type="ECO:0000313" key="6">
    <source>
        <dbReference type="EMBL" id="CAE6476359.1"/>
    </source>
</evidence>
<protein>
    <recommendedName>
        <fullName evidence="5">Nephrocystin 3-like N-terminal domain-containing protein</fullName>
    </recommendedName>
</protein>
<dbReference type="PRINTS" id="PR00320">
    <property type="entry name" value="GPROTEINBRPT"/>
</dbReference>
<dbReference type="Pfam" id="PF00400">
    <property type="entry name" value="WD40"/>
    <property type="match status" value="8"/>
</dbReference>
<keyword evidence="2" id="KW-0677">Repeat</keyword>
<dbReference type="PANTHER" id="PTHR22847">
    <property type="entry name" value="WD40 REPEAT PROTEIN"/>
    <property type="match status" value="1"/>
</dbReference>
<keyword evidence="1 3" id="KW-0853">WD repeat</keyword>
<comment type="caution">
    <text evidence="6">The sequence shown here is derived from an EMBL/GenBank/DDBJ whole genome shotgun (WGS) entry which is preliminary data.</text>
</comment>
<evidence type="ECO:0000259" key="5">
    <source>
        <dbReference type="Pfam" id="PF24883"/>
    </source>
</evidence>
<feature type="repeat" description="WD" evidence="3">
    <location>
        <begin position="1226"/>
        <end position="1267"/>
    </location>
</feature>
<feature type="repeat" description="WD" evidence="3">
    <location>
        <begin position="1093"/>
        <end position="1134"/>
    </location>
</feature>
<proteinExistence type="predicted"/>
<dbReference type="PANTHER" id="PTHR22847:SF637">
    <property type="entry name" value="WD REPEAT DOMAIN 5B"/>
    <property type="match status" value="1"/>
</dbReference>
<feature type="repeat" description="WD" evidence="3">
    <location>
        <begin position="1018"/>
        <end position="1061"/>
    </location>
</feature>
<evidence type="ECO:0000313" key="7">
    <source>
        <dbReference type="Proteomes" id="UP000663841"/>
    </source>
</evidence>
<feature type="region of interest" description="Disordered" evidence="4">
    <location>
        <begin position="325"/>
        <end position="344"/>
    </location>
</feature>
<dbReference type="Proteomes" id="UP000663841">
    <property type="component" value="Unassembled WGS sequence"/>
</dbReference>
<dbReference type="CDD" id="cd00200">
    <property type="entry name" value="WD40"/>
    <property type="match status" value="1"/>
</dbReference>
<dbReference type="SMART" id="SM00320">
    <property type="entry name" value="WD40"/>
    <property type="match status" value="9"/>
</dbReference>
<feature type="repeat" description="WD" evidence="3">
    <location>
        <begin position="1063"/>
        <end position="1093"/>
    </location>
</feature>
<dbReference type="GO" id="GO:0005634">
    <property type="term" value="C:nucleus"/>
    <property type="evidence" value="ECO:0007669"/>
    <property type="project" value="TreeGrafter"/>
</dbReference>
<dbReference type="InterPro" id="IPR015943">
    <property type="entry name" value="WD40/YVTN_repeat-like_dom_sf"/>
</dbReference>
<dbReference type="PROSITE" id="PS50082">
    <property type="entry name" value="WD_REPEATS_2"/>
    <property type="match status" value="9"/>
</dbReference>
<dbReference type="PROSITE" id="PS00678">
    <property type="entry name" value="WD_REPEATS_1"/>
    <property type="match status" value="5"/>
</dbReference>
<dbReference type="Gene3D" id="2.130.10.10">
    <property type="entry name" value="YVTN repeat-like/Quinoprotein amine dehydrogenase"/>
    <property type="match status" value="3"/>
</dbReference>
<feature type="domain" description="Nephrocystin 3-like N-terminal" evidence="5">
    <location>
        <begin position="378"/>
        <end position="544"/>
    </location>
</feature>
<accession>A0A8H3GW70</accession>
<dbReference type="Gene3D" id="3.40.50.300">
    <property type="entry name" value="P-loop containing nucleotide triphosphate hydrolases"/>
    <property type="match status" value="1"/>
</dbReference>
<dbReference type="SUPFAM" id="SSF52540">
    <property type="entry name" value="P-loop containing nucleoside triphosphate hydrolases"/>
    <property type="match status" value="1"/>
</dbReference>
<dbReference type="InterPro" id="IPR036322">
    <property type="entry name" value="WD40_repeat_dom_sf"/>
</dbReference>
<feature type="repeat" description="WD" evidence="3">
    <location>
        <begin position="1269"/>
        <end position="1310"/>
    </location>
</feature>
<dbReference type="InterPro" id="IPR027417">
    <property type="entry name" value="P-loop_NTPase"/>
</dbReference>
<name>A0A8H3GW70_9AGAM</name>
<feature type="repeat" description="WD" evidence="3">
    <location>
        <begin position="932"/>
        <end position="973"/>
    </location>
</feature>
<dbReference type="Pfam" id="PF07676">
    <property type="entry name" value="PD40"/>
    <property type="match status" value="1"/>
</dbReference>
<evidence type="ECO:0000256" key="3">
    <source>
        <dbReference type="PROSITE-ProRule" id="PRU00221"/>
    </source>
</evidence>
<sequence>MSTDPLGSQTNHERSRHWITDVEVTPGNSDSNCKFSARMFVDDELVCDLHAIDSIQPLQWSGLLLCNVSVASTVALRLCKSIRDRPRYFNFPPFLISEADEESGEATLGETIRTLQAMLRLLTPASSSFIELPKAAWVVTIKFLTPAIANQLFPDEVERFNAIEGVYDSLQPEATLKYLFKHALHIASLVARTIPESTAKVSFLIYMKAWELLHQQAQLDETVQAILRGLTRIRDIIDVMSQASRSMLANAMSLSREAIYGILALLEDVSLYIYDRHTINNLARVRPEETSNTYNVEAYLAVLEELQKAFYSSWSAIGASPHASHEANSKPLDRAQPGHDAQTTCNESAKTDWYEVVNLLRPINPSGYDLDKACLDGTRELLLNNIITWTQNPENPETFIWISGQAGMGKTAVATSLCKRLDRVGALAGSFFCRRDDPNSNNPLLLISNLICDLAMSCPAYARQVATAIRANPKLCSSHINLRYEGLVRRPLQRLERISMPTTLVAVVDGLDECGDPVARGKTLQMLYEMSRLVPWLKVIVTGRPVAEMQQYFEANCLHKTVVHLHDYDASSDIRTYIESQVTRLAETERWPSESINELCNMSCGVFLWATLAVTYIRKSAFPALPRLRKVLSNQKSPLTTHFDVLYTNVLETAIEDEDDEVKAAYLRCIGAILAISEREPLTAPDLQYLLLVAGQIDRATLEQTIKSLSPLLVVTDGRRIRFHHPSFKDFVINASRSGRFHIHLDQYEAEPAACCFQVMHRDLRFNICELETSHRLNHELPDLKQRIDSHIGPALRYACVHWINHFIASPTLTLVEAIKRFMEQPQLMYWIEALSLLGHIDVAITGLFKLATLDLTRFNDWGLVASWAQDTHRFILSFYNPIVASTPHLYISALAFAPMECLTAARMRPHFPNTITVTRGGDSDWHPCIKAIVHPHAIRTLSISPDASKIVIGYPDGSLAMWDVQTGACVTKSLVSHRDAVTCVVYSSDGNLVASSSHDATIRVWNVREGLQESHTLTGHSGPVHSVAFSGSSDNALIASGSSDRTIRLWHPNNTSSIHEPYTGHLSRVTSVAFSPDGTKLVSGSWDKTIRVCGHSDSVTCAVFSPDGSKIASGSMDRTIQIWDAQTGTNSKSRASPAKHSDAITSVAFSPDGKLLASCSLDGAIRLWGSATITYSQPFGHSSPVNVLAFSPDGCHLISGSTDTTSRVWEVDACPKSMAMHVGLLMGHSSSVRSVAVTRDGTRIVSVSHDRTVRIWDAQTGVPVCSPLTGHSSHVHSVAVSPDGTRIVSGSHDKFIKLWDSATRANINSYEHSSCIYSTAFSPDGTKIAFAASYTTAEPEADLPDTFRWPANPYEMSSHPEHPGWVTHDYESLAFWLPTHYEQRDKFLEPTPRAPSPVCLNYSKFVHGTKWTKVARVPTSNTQE</sequence>
<evidence type="ECO:0000256" key="1">
    <source>
        <dbReference type="ARBA" id="ARBA00022574"/>
    </source>
</evidence>
<dbReference type="Pfam" id="PF24883">
    <property type="entry name" value="NPHP3_N"/>
    <property type="match status" value="1"/>
</dbReference>